<feature type="domain" description="Sulfide dehydrogenase [flavocytochrome c] flavoprotein chain central" evidence="1">
    <location>
        <begin position="136"/>
        <end position="180"/>
    </location>
</feature>
<dbReference type="Gene3D" id="3.50.50.60">
    <property type="entry name" value="FAD/NAD(P)-binding domain"/>
    <property type="match status" value="2"/>
</dbReference>
<evidence type="ECO:0000313" key="2">
    <source>
        <dbReference type="EMBL" id="CAA9417388.1"/>
    </source>
</evidence>
<dbReference type="Pfam" id="PF21706">
    <property type="entry name" value="FCSD_central"/>
    <property type="match status" value="1"/>
</dbReference>
<dbReference type="AlphaFoldDB" id="A0A6J4PR03"/>
<dbReference type="InterPro" id="IPR036188">
    <property type="entry name" value="FAD/NAD-bd_sf"/>
</dbReference>
<sequence length="370" mass="38828">MTTARVAVVGAGPGGLAAALRLKERAGDQIEVLLFEKEAMAEYLPGTISVFIGQTTRERWRRRLNPGGLKVRFGEADEVSGGGVGIEGEWVEADAVVASPGLALAPGRVPDAPNVHTFWDPEGAERASEAARGLRGGAVAVVVSSLPYRCPPAPYGAAMELAAYYRREGRDARLVLTTPEEVPLASIGGGVPEFLRSSCAAVGVGILNGFEPDLPRLENGRLCSRGGVEVGCDLAFVVPPHERSPLLARLPGEGPLAPVSPRFESAWPNLFVVGDAAMVPLPRAADVAAAGGRTAADAALEGLGLSGRREPHPPAPECYVPHGGGSYSRISLRYPDGLPPRARPQITLEGPSERLAAGFEASFDRWLASW</sequence>
<evidence type="ECO:0000259" key="1">
    <source>
        <dbReference type="Pfam" id="PF21706"/>
    </source>
</evidence>
<reference evidence="2" key="1">
    <citation type="submission" date="2020-02" db="EMBL/GenBank/DDBJ databases">
        <authorList>
            <person name="Meier V. D."/>
        </authorList>
    </citation>
    <scope>NUCLEOTIDE SEQUENCE</scope>
    <source>
        <strain evidence="2">AVDCRST_MAG55</strain>
    </source>
</reference>
<protein>
    <recommendedName>
        <fullName evidence="1">Sulfide dehydrogenase [flavocytochrome c] flavoprotein chain central domain-containing protein</fullName>
    </recommendedName>
</protein>
<proteinExistence type="predicted"/>
<dbReference type="PRINTS" id="PR00368">
    <property type="entry name" value="FADPNR"/>
</dbReference>
<dbReference type="InterPro" id="IPR052541">
    <property type="entry name" value="SQRD"/>
</dbReference>
<dbReference type="EMBL" id="CADCUZ010000075">
    <property type="protein sequence ID" value="CAA9417388.1"/>
    <property type="molecule type" value="Genomic_DNA"/>
</dbReference>
<gene>
    <name evidence="2" type="ORF">AVDCRST_MAG55-1745</name>
</gene>
<dbReference type="PANTHER" id="PTHR43755">
    <property type="match status" value="1"/>
</dbReference>
<dbReference type="InterPro" id="IPR049386">
    <property type="entry name" value="FCSD_central"/>
</dbReference>
<dbReference type="PANTHER" id="PTHR43755:SF1">
    <property type="entry name" value="FAD-DEPENDENT PYRIDINE NUCLEOTIDE-DISULPHIDE OXIDOREDUCTASE"/>
    <property type="match status" value="1"/>
</dbReference>
<organism evidence="2">
    <name type="scientific">uncultured Rubrobacteraceae bacterium</name>
    <dbReference type="NCBI Taxonomy" id="349277"/>
    <lineage>
        <taxon>Bacteria</taxon>
        <taxon>Bacillati</taxon>
        <taxon>Actinomycetota</taxon>
        <taxon>Rubrobacteria</taxon>
        <taxon>Rubrobacterales</taxon>
        <taxon>Rubrobacteraceae</taxon>
        <taxon>environmental samples</taxon>
    </lineage>
</organism>
<dbReference type="Pfam" id="PF13450">
    <property type="entry name" value="NAD_binding_8"/>
    <property type="match status" value="1"/>
</dbReference>
<name>A0A6J4PR03_9ACTN</name>
<dbReference type="SUPFAM" id="SSF51905">
    <property type="entry name" value="FAD/NAD(P)-binding domain"/>
    <property type="match status" value="2"/>
</dbReference>
<accession>A0A6J4PR03</accession>